<dbReference type="SMART" id="SM00422">
    <property type="entry name" value="HTH_MERR"/>
    <property type="match status" value="1"/>
</dbReference>
<dbReference type="GO" id="GO:0003677">
    <property type="term" value="F:DNA binding"/>
    <property type="evidence" value="ECO:0007669"/>
    <property type="project" value="UniProtKB-KW"/>
</dbReference>
<evidence type="ECO:0000313" key="4">
    <source>
        <dbReference type="Proteomes" id="UP000199589"/>
    </source>
</evidence>
<dbReference type="GO" id="GO:0003700">
    <property type="term" value="F:DNA-binding transcription factor activity"/>
    <property type="evidence" value="ECO:0007669"/>
    <property type="project" value="InterPro"/>
</dbReference>
<sequence length="268" mass="31544">MNGKKYLKISELADLARINKRTLQYYDNIGLFSPKKKEDNGYRYYTLEQLYDLGVILSLKELDMPLKDIQKVLSGGITETTYSLENKIKETDKRMRELADMKQILSRKLEAIKVTNDSLLQVKILELKQEYILCSTSIENKDFNGVIEEGYELLRNEADYLFANNEYGLMIDHKKKQKDIYNDNYDYIFLTTSKKKKDTVIKPEGEYLSVSFKGDEDAYEGYKRILDYCKEHNYALEGYFYEKAIYETVLENQEEAITEIQVKIKDKN</sequence>
<dbReference type="InterPro" id="IPR009061">
    <property type="entry name" value="DNA-bd_dom_put_sf"/>
</dbReference>
<dbReference type="InterPro" id="IPR047057">
    <property type="entry name" value="MerR_fam"/>
</dbReference>
<keyword evidence="4" id="KW-1185">Reference proteome</keyword>
<name>A0A1I3X5M4_9LACT</name>
<organism evidence="3 4">
    <name type="scientific">Marinilactibacillus piezotolerans</name>
    <dbReference type="NCBI Taxonomy" id="258723"/>
    <lineage>
        <taxon>Bacteria</taxon>
        <taxon>Bacillati</taxon>
        <taxon>Bacillota</taxon>
        <taxon>Bacilli</taxon>
        <taxon>Lactobacillales</taxon>
        <taxon>Carnobacteriaceae</taxon>
        <taxon>Marinilactibacillus</taxon>
    </lineage>
</organism>
<dbReference type="InterPro" id="IPR011256">
    <property type="entry name" value="Reg_factor_effector_dom_sf"/>
</dbReference>
<dbReference type="InterPro" id="IPR000551">
    <property type="entry name" value="MerR-type_HTH_dom"/>
</dbReference>
<dbReference type="Gene3D" id="1.10.1660.10">
    <property type="match status" value="1"/>
</dbReference>
<dbReference type="OrthoDB" id="9814833at2"/>
<dbReference type="PANTHER" id="PTHR30204">
    <property type="entry name" value="REDOX-CYCLING DRUG-SENSING TRANSCRIPTIONAL ACTIVATOR SOXR"/>
    <property type="match status" value="1"/>
</dbReference>
<dbReference type="SUPFAM" id="SSF46955">
    <property type="entry name" value="Putative DNA-binding domain"/>
    <property type="match status" value="1"/>
</dbReference>
<dbReference type="PANTHER" id="PTHR30204:SF85">
    <property type="entry name" value="MULTIDRUG-EFFLUX TRANSPORTER 2 REGULATOR"/>
    <property type="match status" value="1"/>
</dbReference>
<dbReference type="Gene3D" id="3.20.80.10">
    <property type="entry name" value="Regulatory factor, effector binding domain"/>
    <property type="match status" value="1"/>
</dbReference>
<protein>
    <submittedName>
        <fullName evidence="3">DNA-binding transcriptional regulator, MerR family</fullName>
    </submittedName>
</protein>
<evidence type="ECO:0000259" key="2">
    <source>
        <dbReference type="PROSITE" id="PS50937"/>
    </source>
</evidence>
<dbReference type="Pfam" id="PF13411">
    <property type="entry name" value="MerR_1"/>
    <property type="match status" value="1"/>
</dbReference>
<keyword evidence="1 3" id="KW-0238">DNA-binding</keyword>
<gene>
    <name evidence="3" type="ORF">SAMN04488569_101228</name>
</gene>
<accession>A0A1I3X5M4</accession>
<dbReference type="PROSITE" id="PS50937">
    <property type="entry name" value="HTH_MERR_2"/>
    <property type="match status" value="1"/>
</dbReference>
<evidence type="ECO:0000313" key="3">
    <source>
        <dbReference type="EMBL" id="SFK14607.1"/>
    </source>
</evidence>
<dbReference type="AlphaFoldDB" id="A0A1I3X5M4"/>
<dbReference type="RefSeq" id="WP_091896664.1">
    <property type="nucleotide sequence ID" value="NZ_FOSJ01000012.1"/>
</dbReference>
<feature type="domain" description="HTH merR-type" evidence="2">
    <location>
        <begin position="6"/>
        <end position="75"/>
    </location>
</feature>
<dbReference type="Proteomes" id="UP000199589">
    <property type="component" value="Unassembled WGS sequence"/>
</dbReference>
<reference evidence="4" key="1">
    <citation type="submission" date="2016-10" db="EMBL/GenBank/DDBJ databases">
        <authorList>
            <person name="Varghese N."/>
            <person name="Submissions S."/>
        </authorList>
    </citation>
    <scope>NUCLEOTIDE SEQUENCE [LARGE SCALE GENOMIC DNA]</scope>
    <source>
        <strain evidence="4">DSM 16108</strain>
    </source>
</reference>
<dbReference type="EMBL" id="FOSJ01000012">
    <property type="protein sequence ID" value="SFK14607.1"/>
    <property type="molecule type" value="Genomic_DNA"/>
</dbReference>
<evidence type="ECO:0000256" key="1">
    <source>
        <dbReference type="ARBA" id="ARBA00023125"/>
    </source>
</evidence>
<dbReference type="SUPFAM" id="SSF55136">
    <property type="entry name" value="Probable bacterial effector-binding domain"/>
    <property type="match status" value="1"/>
</dbReference>
<proteinExistence type="predicted"/>